<protein>
    <submittedName>
        <fullName evidence="8">HTH-type transcriptional activator CmpR</fullName>
    </submittedName>
</protein>
<evidence type="ECO:0000313" key="8">
    <source>
        <dbReference type="EMBL" id="CEG09983.1"/>
    </source>
</evidence>
<keyword evidence="9" id="KW-1185">Reference proteome</keyword>
<dbReference type="PANTHER" id="PTHR30293:SF0">
    <property type="entry name" value="NITROGEN ASSIMILATION REGULATORY PROTEIN NAC"/>
    <property type="match status" value="1"/>
</dbReference>
<dbReference type="InterPro" id="IPR036388">
    <property type="entry name" value="WH-like_DNA-bd_sf"/>
</dbReference>
<dbReference type="GO" id="GO:2000142">
    <property type="term" value="P:regulation of DNA-templated transcription initiation"/>
    <property type="evidence" value="ECO:0007669"/>
    <property type="project" value="TreeGrafter"/>
</dbReference>
<dbReference type="PANTHER" id="PTHR30293">
    <property type="entry name" value="TRANSCRIPTIONAL REGULATORY PROTEIN NAC-RELATED"/>
    <property type="match status" value="1"/>
</dbReference>
<evidence type="ECO:0000256" key="6">
    <source>
        <dbReference type="ARBA" id="ARBA00023163"/>
    </source>
</evidence>
<dbReference type="Proteomes" id="UP000035762">
    <property type="component" value="Unassembled WGS sequence"/>
</dbReference>
<reference evidence="8 9" key="1">
    <citation type="journal article" date="2014" name="Genome Announc.">
        <title>Genome Sequence of Afipia felis Strain 76713, Isolated in Hospital Water Using an Amoeba Co-Culture Procedure.</title>
        <authorList>
            <person name="Benamar S."/>
            <person name="La Scola B."/>
            <person name="Croce O."/>
        </authorList>
    </citation>
    <scope>NUCLEOTIDE SEQUENCE [LARGE SCALE GENOMIC DNA]</scope>
    <source>
        <strain evidence="8 9">76713</strain>
    </source>
</reference>
<dbReference type="Pfam" id="PF00126">
    <property type="entry name" value="HTH_1"/>
    <property type="match status" value="1"/>
</dbReference>
<dbReference type="CDD" id="cd05466">
    <property type="entry name" value="PBP2_LTTR_substrate"/>
    <property type="match status" value="1"/>
</dbReference>
<feature type="domain" description="HTH lysR-type" evidence="7">
    <location>
        <begin position="1"/>
        <end position="58"/>
    </location>
</feature>
<gene>
    <name evidence="8" type="primary">cmpR_3</name>
    <name evidence="8" type="ORF">BN961_03415</name>
</gene>
<sequence length="302" mass="33292">MDFRQISYFVALYEEGSVTRAAQRLNVVQPAVSMQIAKLERDLDHKLFERMSKAMVPTVAGRTLYRLVVPVLHSLTLARGHMAKLSGVTSGRITIGMLSSLAVSFVPDMLIAFAHDYPEVEVVVIDGYSSTFIDLVNQGALDFAVINKPPRRLGLTVEPLVEERMVYVTAATRKQPKGPIDITELQQAKLILPSQRHGLRAELERHFGARDVSLNLQLEMDSIQGICEVVARSDWATILPSLGVSLGIADGRLASRTINPPMSRQLAIIHHPRHPLTPAADAFLERFRNHVGKAVARGDHGG</sequence>
<dbReference type="Pfam" id="PF03466">
    <property type="entry name" value="LysR_substrate"/>
    <property type="match status" value="1"/>
</dbReference>
<evidence type="ECO:0000256" key="2">
    <source>
        <dbReference type="ARBA" id="ARBA00009437"/>
    </source>
</evidence>
<dbReference type="InterPro" id="IPR000847">
    <property type="entry name" value="LysR_HTH_N"/>
</dbReference>
<dbReference type="InterPro" id="IPR036390">
    <property type="entry name" value="WH_DNA-bd_sf"/>
</dbReference>
<dbReference type="PROSITE" id="PS50931">
    <property type="entry name" value="HTH_LYSR"/>
    <property type="match status" value="1"/>
</dbReference>
<keyword evidence="5" id="KW-0010">Activator</keyword>
<keyword evidence="3" id="KW-0805">Transcription regulation</keyword>
<evidence type="ECO:0000256" key="1">
    <source>
        <dbReference type="ARBA" id="ARBA00003502"/>
    </source>
</evidence>
<evidence type="ECO:0000256" key="5">
    <source>
        <dbReference type="ARBA" id="ARBA00023159"/>
    </source>
</evidence>
<dbReference type="AlphaFoldDB" id="A0A090N8E2"/>
<comment type="caution">
    <text evidence="8">The sequence shown here is derived from an EMBL/GenBank/DDBJ whole genome shotgun (WGS) entry which is preliminary data.</text>
</comment>
<dbReference type="InterPro" id="IPR005119">
    <property type="entry name" value="LysR_subst-bd"/>
</dbReference>
<proteinExistence type="inferred from homology"/>
<evidence type="ECO:0000259" key="7">
    <source>
        <dbReference type="PROSITE" id="PS50931"/>
    </source>
</evidence>
<dbReference type="GO" id="GO:0003677">
    <property type="term" value="F:DNA binding"/>
    <property type="evidence" value="ECO:0007669"/>
    <property type="project" value="UniProtKB-KW"/>
</dbReference>
<keyword evidence="6" id="KW-0804">Transcription</keyword>
<dbReference type="GO" id="GO:0003700">
    <property type="term" value="F:DNA-binding transcription factor activity"/>
    <property type="evidence" value="ECO:0007669"/>
    <property type="project" value="InterPro"/>
</dbReference>
<dbReference type="SUPFAM" id="SSF46785">
    <property type="entry name" value="Winged helix' DNA-binding domain"/>
    <property type="match status" value="1"/>
</dbReference>
<evidence type="ECO:0000256" key="3">
    <source>
        <dbReference type="ARBA" id="ARBA00023015"/>
    </source>
</evidence>
<evidence type="ECO:0000256" key="4">
    <source>
        <dbReference type="ARBA" id="ARBA00023125"/>
    </source>
</evidence>
<accession>A0A090N8E2</accession>
<dbReference type="SUPFAM" id="SSF53850">
    <property type="entry name" value="Periplasmic binding protein-like II"/>
    <property type="match status" value="1"/>
</dbReference>
<dbReference type="Gene3D" id="3.40.190.290">
    <property type="match status" value="1"/>
</dbReference>
<dbReference type="PRINTS" id="PR00039">
    <property type="entry name" value="HTHLYSR"/>
</dbReference>
<keyword evidence="4" id="KW-0238">DNA-binding</keyword>
<dbReference type="FunFam" id="1.10.10.10:FF:000001">
    <property type="entry name" value="LysR family transcriptional regulator"/>
    <property type="match status" value="1"/>
</dbReference>
<dbReference type="EMBL" id="CCAZ020000002">
    <property type="protein sequence ID" value="CEG09983.1"/>
    <property type="molecule type" value="Genomic_DNA"/>
</dbReference>
<evidence type="ECO:0000313" key="9">
    <source>
        <dbReference type="Proteomes" id="UP000035762"/>
    </source>
</evidence>
<dbReference type="Gene3D" id="1.10.10.10">
    <property type="entry name" value="Winged helix-like DNA-binding domain superfamily/Winged helix DNA-binding domain"/>
    <property type="match status" value="1"/>
</dbReference>
<name>A0A090N8E2_AFIFE</name>
<dbReference type="STRING" id="1035.BN961_03415"/>
<dbReference type="OrthoDB" id="8479357at2"/>
<comment type="similarity">
    <text evidence="2">Belongs to the LysR transcriptional regulatory family.</text>
</comment>
<dbReference type="RefSeq" id="WP_009338717.1">
    <property type="nucleotide sequence ID" value="NZ_CCAZ020000002.1"/>
</dbReference>
<organism evidence="8 9">
    <name type="scientific">Afipia felis</name>
    <name type="common">Cat scratch disease bacillus</name>
    <dbReference type="NCBI Taxonomy" id="1035"/>
    <lineage>
        <taxon>Bacteria</taxon>
        <taxon>Pseudomonadati</taxon>
        <taxon>Pseudomonadota</taxon>
        <taxon>Alphaproteobacteria</taxon>
        <taxon>Hyphomicrobiales</taxon>
        <taxon>Nitrobacteraceae</taxon>
        <taxon>Afipia</taxon>
    </lineage>
</organism>
<comment type="function">
    <text evidence="1">NodD regulates the expression of the nodABCFE genes which encode other nodulation proteins. NodD is also a negative regulator of its own expression. Binds flavonoids as inducers.</text>
</comment>